<organism evidence="2 3">
    <name type="scientific">Sutterella massiliensis</name>
    <dbReference type="NCBI Taxonomy" id="1816689"/>
    <lineage>
        <taxon>Bacteria</taxon>
        <taxon>Pseudomonadati</taxon>
        <taxon>Pseudomonadota</taxon>
        <taxon>Betaproteobacteria</taxon>
        <taxon>Burkholderiales</taxon>
        <taxon>Sutterellaceae</taxon>
        <taxon>Sutterella</taxon>
    </lineage>
</organism>
<evidence type="ECO:0000256" key="1">
    <source>
        <dbReference type="SAM" id="Phobius"/>
    </source>
</evidence>
<feature type="non-terminal residue" evidence="2">
    <location>
        <position position="328"/>
    </location>
</feature>
<proteinExistence type="predicted"/>
<dbReference type="Proteomes" id="UP000715095">
    <property type="component" value="Unassembled WGS sequence"/>
</dbReference>
<comment type="caution">
    <text evidence="2">The sequence shown here is derived from an EMBL/GenBank/DDBJ whole genome shotgun (WGS) entry which is preliminary data.</text>
</comment>
<keyword evidence="3" id="KW-1185">Reference proteome</keyword>
<name>A0ABS2DUY6_9BURK</name>
<sequence>FVQALLLASFCLNASAETLKLVIAQDDLTAMNEPLVRQTHRALEAALPDYQIVIERTGRKMLLENVEHREAALFISSAAVYRQALPYGARDLATAVSIRAEDPNQSDAGLVLVRGEELSLQRIQDLEGKRVAFNPDQAGAQFDMVRAAFAELLPGKKAQQIEAIKADLPTLLRALREKRTDAVVVPACLTEWYAEHHQIDTSWVRVLDPKLHTTLHCFHSTKLYPSLTLATTPSAPTAISRTVTLALLHMPPTAEGLSWQVATDFSETDRMLRLLEKDSNAALRRWSLPRIWHEYKAWFFLAFAGLAALVLQSFALSWLVQKRTRALS</sequence>
<keyword evidence="1" id="KW-0812">Transmembrane</keyword>
<keyword evidence="1" id="KW-1133">Transmembrane helix</keyword>
<feature type="non-terminal residue" evidence="2">
    <location>
        <position position="1"/>
    </location>
</feature>
<accession>A0ABS2DUY6</accession>
<evidence type="ECO:0000313" key="2">
    <source>
        <dbReference type="EMBL" id="MBM6705125.1"/>
    </source>
</evidence>
<reference evidence="2 3" key="1">
    <citation type="journal article" date="2021" name="Sci. Rep.">
        <title>The distribution of antibiotic resistance genes in chicken gut microbiota commensals.</title>
        <authorList>
            <person name="Juricova H."/>
            <person name="Matiasovicova J."/>
            <person name="Kubasova T."/>
            <person name="Cejkova D."/>
            <person name="Rychlik I."/>
        </authorList>
    </citation>
    <scope>NUCLEOTIDE SEQUENCE [LARGE SCALE GENOMIC DNA]</scope>
    <source>
        <strain evidence="2 3">An829</strain>
    </source>
</reference>
<protein>
    <submittedName>
        <fullName evidence="2">PhnD/SsuA/transferrin family substrate-binding protein</fullName>
    </submittedName>
</protein>
<dbReference type="EMBL" id="JACJJC010000132">
    <property type="protein sequence ID" value="MBM6705125.1"/>
    <property type="molecule type" value="Genomic_DNA"/>
</dbReference>
<keyword evidence="1" id="KW-0472">Membrane</keyword>
<dbReference type="RefSeq" id="WP_205104842.1">
    <property type="nucleotide sequence ID" value="NZ_JACJJC010000132.1"/>
</dbReference>
<evidence type="ECO:0000313" key="3">
    <source>
        <dbReference type="Proteomes" id="UP000715095"/>
    </source>
</evidence>
<dbReference type="SUPFAM" id="SSF53850">
    <property type="entry name" value="Periplasmic binding protein-like II"/>
    <property type="match status" value="1"/>
</dbReference>
<dbReference type="Pfam" id="PF12974">
    <property type="entry name" value="Phosphonate-bd"/>
    <property type="match status" value="1"/>
</dbReference>
<dbReference type="Gene3D" id="3.40.190.10">
    <property type="entry name" value="Periplasmic binding protein-like II"/>
    <property type="match status" value="1"/>
</dbReference>
<feature type="transmembrane region" description="Helical" evidence="1">
    <location>
        <begin position="297"/>
        <end position="320"/>
    </location>
</feature>
<gene>
    <name evidence="2" type="ORF">H6A60_11685</name>
</gene>